<feature type="domain" description="Amine oxidase" evidence="1">
    <location>
        <begin position="26"/>
        <end position="429"/>
    </location>
</feature>
<dbReference type="EMBL" id="SMDA01000001">
    <property type="protein sequence ID" value="TCW33994.1"/>
    <property type="molecule type" value="Genomic_DNA"/>
</dbReference>
<comment type="caution">
    <text evidence="2">The sequence shown here is derived from an EMBL/GenBank/DDBJ whole genome shotgun (WGS) entry which is preliminary data.</text>
</comment>
<dbReference type="SUPFAM" id="SSF51905">
    <property type="entry name" value="FAD/NAD(P)-binding domain"/>
    <property type="match status" value="1"/>
</dbReference>
<keyword evidence="3" id="KW-1185">Reference proteome</keyword>
<evidence type="ECO:0000313" key="2">
    <source>
        <dbReference type="EMBL" id="TCW33994.1"/>
    </source>
</evidence>
<protein>
    <submittedName>
        <fullName evidence="2">Squalene-associated FAD-dependent desaturase</fullName>
    </submittedName>
</protein>
<dbReference type="Pfam" id="PF01593">
    <property type="entry name" value="Amino_oxidase"/>
    <property type="match status" value="1"/>
</dbReference>
<evidence type="ECO:0000313" key="3">
    <source>
        <dbReference type="Proteomes" id="UP000294801"/>
    </source>
</evidence>
<dbReference type="InterPro" id="IPR017830">
    <property type="entry name" value="SQase_HpnE"/>
</dbReference>
<dbReference type="Gene3D" id="3.50.50.60">
    <property type="entry name" value="FAD/NAD(P)-binding domain"/>
    <property type="match status" value="2"/>
</dbReference>
<dbReference type="NCBIfam" id="TIGR03467">
    <property type="entry name" value="HpnE"/>
    <property type="match status" value="1"/>
</dbReference>
<dbReference type="Gene3D" id="3.90.660.10">
    <property type="match status" value="1"/>
</dbReference>
<dbReference type="InterPro" id="IPR002937">
    <property type="entry name" value="Amino_oxidase"/>
</dbReference>
<evidence type="ECO:0000259" key="1">
    <source>
        <dbReference type="Pfam" id="PF01593"/>
    </source>
</evidence>
<dbReference type="PANTHER" id="PTHR42923:SF47">
    <property type="entry name" value="BLR3003 PROTEIN"/>
    <property type="match status" value="1"/>
</dbReference>
<dbReference type="InterPro" id="IPR036188">
    <property type="entry name" value="FAD/NAD-bd_sf"/>
</dbReference>
<reference evidence="2 3" key="1">
    <citation type="submission" date="2019-03" db="EMBL/GenBank/DDBJ databases">
        <title>Genomic Encyclopedia of Type Strains, Phase IV (KMG-IV): sequencing the most valuable type-strain genomes for metagenomic binning, comparative biology and taxonomic classification.</title>
        <authorList>
            <person name="Goeker M."/>
        </authorList>
    </citation>
    <scope>NUCLEOTIDE SEQUENCE [LARGE SCALE GENOMIC DNA]</scope>
    <source>
        <strain evidence="2 3">DSM 18507</strain>
    </source>
</reference>
<dbReference type="PANTHER" id="PTHR42923">
    <property type="entry name" value="PROTOPORPHYRINOGEN OXIDASE"/>
    <property type="match status" value="1"/>
</dbReference>
<organism evidence="2 3">
    <name type="scientific">Gulbenkiania mobilis</name>
    <dbReference type="NCBI Taxonomy" id="397457"/>
    <lineage>
        <taxon>Bacteria</taxon>
        <taxon>Pseudomonadati</taxon>
        <taxon>Pseudomonadota</taxon>
        <taxon>Betaproteobacteria</taxon>
        <taxon>Neisseriales</taxon>
        <taxon>Chromobacteriaceae</taxon>
        <taxon>Gulbenkiania</taxon>
    </lineage>
</organism>
<name>A0ABY2D129_GULMO</name>
<accession>A0ABY2D129</accession>
<dbReference type="Proteomes" id="UP000294801">
    <property type="component" value="Unassembled WGS sequence"/>
</dbReference>
<proteinExistence type="predicted"/>
<gene>
    <name evidence="2" type="ORF">EV669_101536</name>
</gene>
<dbReference type="InterPro" id="IPR050464">
    <property type="entry name" value="Zeta_carotene_desat/Oxidored"/>
</dbReference>
<sequence>MAGLENLDLRLPAVTRRVAVIGAGWAGLAAAVTLAGKVDVTVFEAGRRPGGRARALDEGGLDNGQHILIGAYEACLELMRRVGASPETLLRRVPMQWLRAGGLEMRCPPWPAPLHLAAGLLAARGLSWREKWHLLRTLDRLKRQQWRVPASQTVMDWLQATAQPSRLVADFWQPLVLSALNTPPALASMQILAHVLRDSLGADRAASDLLLPSANLSSLFPAPAWQWLAGQGASLRAAHRVRSLVPAKTGVTVDGECFDAAIVAVAPYHARGLLPENLLPALHSFDYQPIYTVYLHYPGPVPLPAPMCGVAGGVADWVFDRAALTGEPGLVAAVISAPANDPLAEGREALVARVADEVARLAGRPLKPPAHSRIVVEKRATFAARPGMSRPGPRLDVKWLYVAGDWTDTGYPATLEGAVRSGVAAAHACLQDGKPI</sequence>